<name>A0A512J0Z7_9HYPH</name>
<reference evidence="3" key="1">
    <citation type="journal article" date="2014" name="Int. J. Syst. Evol. Microbiol.">
        <title>Complete genome of a new Firmicutes species belonging to the dominant human colonic microbiota ('Ruminococcus bicirculans') reveals two chromosomes and a selective capacity to utilize plant glucans.</title>
        <authorList>
            <consortium name="NISC Comparative Sequencing Program"/>
            <person name="Wegmann U."/>
            <person name="Louis P."/>
            <person name="Goesmann A."/>
            <person name="Henrissat B."/>
            <person name="Duncan S.H."/>
            <person name="Flint H.J."/>
        </authorList>
    </citation>
    <scope>NUCLEOTIDE SEQUENCE</scope>
    <source>
        <strain evidence="3">NBRC 107715</strain>
    </source>
</reference>
<reference evidence="3" key="4">
    <citation type="submission" date="2023-01" db="EMBL/GenBank/DDBJ databases">
        <title>Draft genome sequence of Methylobacterium oxalidis strain NBRC 107715.</title>
        <authorList>
            <person name="Sun Q."/>
            <person name="Mori K."/>
        </authorList>
    </citation>
    <scope>NUCLEOTIDE SEQUENCE</scope>
    <source>
        <strain evidence="3">NBRC 107715</strain>
    </source>
</reference>
<dbReference type="CDD" id="cd02252">
    <property type="entry name" value="nylC_like"/>
    <property type="match status" value="1"/>
</dbReference>
<dbReference type="Pfam" id="PF03576">
    <property type="entry name" value="Peptidase_S58"/>
    <property type="match status" value="1"/>
</dbReference>
<reference evidence="2 4" key="3">
    <citation type="submission" date="2019-07" db="EMBL/GenBank/DDBJ databases">
        <title>Whole genome shotgun sequence of Methylobacterium oxalidis NBRC 107715.</title>
        <authorList>
            <person name="Hosoyama A."/>
            <person name="Uohara A."/>
            <person name="Ohji S."/>
            <person name="Ichikawa N."/>
        </authorList>
    </citation>
    <scope>NUCLEOTIDE SEQUENCE [LARGE SCALE GENOMIC DNA]</scope>
    <source>
        <strain evidence="2 4">NBRC 107715</strain>
    </source>
</reference>
<evidence type="ECO:0000313" key="4">
    <source>
        <dbReference type="Proteomes" id="UP000321960"/>
    </source>
</evidence>
<organism evidence="2 4">
    <name type="scientific">Methylobacterium oxalidis</name>
    <dbReference type="NCBI Taxonomy" id="944322"/>
    <lineage>
        <taxon>Bacteria</taxon>
        <taxon>Pseudomonadati</taxon>
        <taxon>Pseudomonadota</taxon>
        <taxon>Alphaproteobacteria</taxon>
        <taxon>Hyphomicrobiales</taxon>
        <taxon>Methylobacteriaceae</taxon>
        <taxon>Methylobacterium</taxon>
    </lineage>
</organism>
<gene>
    <name evidence="3" type="ORF">GCM10007888_33440</name>
    <name evidence="2" type="ORF">MOX02_16740</name>
</gene>
<dbReference type="InterPro" id="IPR016117">
    <property type="entry name" value="ArgJ-like_dom_sf"/>
</dbReference>
<protein>
    <submittedName>
        <fullName evidence="2">Peptidase T4</fullName>
    </submittedName>
</protein>
<dbReference type="GO" id="GO:0004177">
    <property type="term" value="F:aminopeptidase activity"/>
    <property type="evidence" value="ECO:0007669"/>
    <property type="project" value="TreeGrafter"/>
</dbReference>
<dbReference type="Gene3D" id="3.60.70.12">
    <property type="entry name" value="L-amino peptidase D-ALA esterase/amidase"/>
    <property type="match status" value="1"/>
</dbReference>
<evidence type="ECO:0000313" key="2">
    <source>
        <dbReference type="EMBL" id="GEP03636.1"/>
    </source>
</evidence>
<proteinExistence type="inferred from homology"/>
<keyword evidence="5" id="KW-1185">Reference proteome</keyword>
<dbReference type="PANTHER" id="PTHR36512:SF3">
    <property type="entry name" value="BLR5678 PROTEIN"/>
    <property type="match status" value="1"/>
</dbReference>
<dbReference type="PANTHER" id="PTHR36512">
    <property type="entry name" value="D-AMINOPEPTIDASE"/>
    <property type="match status" value="1"/>
</dbReference>
<reference evidence="5" key="2">
    <citation type="journal article" date="2019" name="Int. J. Syst. Evol. Microbiol.">
        <title>The Global Catalogue of Microorganisms (GCM) 10K type strain sequencing project: providing services to taxonomists for standard genome sequencing and annotation.</title>
        <authorList>
            <consortium name="The Broad Institute Genomics Platform"/>
            <consortium name="The Broad Institute Genome Sequencing Center for Infectious Disease"/>
            <person name="Wu L."/>
            <person name="Ma J."/>
        </authorList>
    </citation>
    <scope>NUCLEOTIDE SEQUENCE [LARGE SCALE GENOMIC DNA]</scope>
    <source>
        <strain evidence="5">NBRC 107715</strain>
    </source>
</reference>
<dbReference type="EMBL" id="BSPK01000058">
    <property type="protein sequence ID" value="GLS64963.1"/>
    <property type="molecule type" value="Genomic_DNA"/>
</dbReference>
<dbReference type="EMBL" id="BJZU01000027">
    <property type="protein sequence ID" value="GEP03636.1"/>
    <property type="molecule type" value="Genomic_DNA"/>
</dbReference>
<comment type="caution">
    <text evidence="2">The sequence shown here is derived from an EMBL/GenBank/DDBJ whole genome shotgun (WGS) entry which is preliminary data.</text>
</comment>
<dbReference type="Proteomes" id="UP001156856">
    <property type="component" value="Unassembled WGS sequence"/>
</dbReference>
<evidence type="ECO:0000256" key="1">
    <source>
        <dbReference type="ARBA" id="ARBA00007068"/>
    </source>
</evidence>
<dbReference type="SUPFAM" id="SSF56266">
    <property type="entry name" value="DmpA/ArgJ-like"/>
    <property type="match status" value="1"/>
</dbReference>
<dbReference type="AlphaFoldDB" id="A0A512J0Z7"/>
<dbReference type="Proteomes" id="UP000321960">
    <property type="component" value="Unassembled WGS sequence"/>
</dbReference>
<evidence type="ECO:0000313" key="3">
    <source>
        <dbReference type="EMBL" id="GLS64963.1"/>
    </source>
</evidence>
<sequence>MLAASEAAAGARPGPVIRDARMIRNRITDIAGIRVGHAGDARLASGTTAILFETPAVAAVDVRGGGPGTRETDLLDPERTVEGIDALVLSGGSAFGLDAAAGVVAWLAETGRGFAVGPVRVPIVPGAVLFDLLNGGAKDWGRYPPYREFGYAAAAGAAEDFPIGSVGAGTGARTANLKGGLGSASARVEGTAFGVGALVAVNAFGRATVGDGPHFWAAPYERDGEFGGLGLPAAVPEDALAFPARGLPGANTTLAVVATDARLTKAQAKRLAVAAQTGLARALNPVHTPLDGDTVFAAATGRVPLADPVVDLARLGDAAARTLARAVAIGVHAATSLPGSAVTQAGAPPSYLGLPPAWRDRFGDA</sequence>
<evidence type="ECO:0000313" key="5">
    <source>
        <dbReference type="Proteomes" id="UP001156856"/>
    </source>
</evidence>
<accession>A0A512J0Z7</accession>
<comment type="similarity">
    <text evidence="1">Belongs to the peptidase S58 family.</text>
</comment>
<dbReference type="InterPro" id="IPR005321">
    <property type="entry name" value="Peptidase_S58_DmpA"/>
</dbReference>